<dbReference type="GO" id="GO:0022857">
    <property type="term" value="F:transmembrane transporter activity"/>
    <property type="evidence" value="ECO:0007669"/>
    <property type="project" value="InterPro"/>
</dbReference>
<dbReference type="SUPFAM" id="SSF103473">
    <property type="entry name" value="MFS general substrate transporter"/>
    <property type="match status" value="1"/>
</dbReference>
<evidence type="ECO:0000256" key="1">
    <source>
        <dbReference type="ARBA" id="ARBA00004651"/>
    </source>
</evidence>
<feature type="transmembrane region" description="Helical" evidence="6">
    <location>
        <begin position="291"/>
        <end position="315"/>
    </location>
</feature>
<keyword evidence="9" id="KW-1185">Reference proteome</keyword>
<feature type="transmembrane region" description="Helical" evidence="6">
    <location>
        <begin position="351"/>
        <end position="374"/>
    </location>
</feature>
<evidence type="ECO:0000256" key="2">
    <source>
        <dbReference type="ARBA" id="ARBA00022475"/>
    </source>
</evidence>
<dbReference type="GO" id="GO:0005886">
    <property type="term" value="C:plasma membrane"/>
    <property type="evidence" value="ECO:0007669"/>
    <property type="project" value="UniProtKB-SubCell"/>
</dbReference>
<reference evidence="9" key="2">
    <citation type="submission" date="2016-02" db="EMBL/GenBank/DDBJ databases">
        <title>Draft genome sequence of five rapidly growing Mycobacterium species.</title>
        <authorList>
            <person name="Katahira K."/>
            <person name="Gotou Y."/>
            <person name="Iida K."/>
            <person name="Ogura Y."/>
            <person name="Hayashi T."/>
        </authorList>
    </citation>
    <scope>NUCLEOTIDE SEQUENCE [LARGE SCALE GENOMIC DNA]</scope>
    <source>
        <strain evidence="9">JCM15298</strain>
    </source>
</reference>
<dbReference type="Gene3D" id="1.20.1250.20">
    <property type="entry name" value="MFS general substrate transporter like domains"/>
    <property type="match status" value="2"/>
</dbReference>
<dbReference type="AlphaFoldDB" id="A0A100WFG2"/>
<feature type="transmembrane region" description="Helical" evidence="6">
    <location>
        <begin position="97"/>
        <end position="116"/>
    </location>
</feature>
<feature type="transmembrane region" description="Helical" evidence="6">
    <location>
        <begin position="415"/>
        <end position="437"/>
    </location>
</feature>
<keyword evidence="5 6" id="KW-0472">Membrane</keyword>
<evidence type="ECO:0000256" key="5">
    <source>
        <dbReference type="ARBA" id="ARBA00023136"/>
    </source>
</evidence>
<dbReference type="STRING" id="228230.RMCC_4262"/>
<comment type="caution">
    <text evidence="8">The sequence shown here is derived from an EMBL/GenBank/DDBJ whole genome shotgun (WGS) entry which is preliminary data.</text>
</comment>
<name>A0A100WFG2_MYCCR</name>
<dbReference type="InterPro" id="IPR011701">
    <property type="entry name" value="MFS"/>
</dbReference>
<evidence type="ECO:0000313" key="9">
    <source>
        <dbReference type="Proteomes" id="UP000069443"/>
    </source>
</evidence>
<feature type="transmembrane region" description="Helical" evidence="6">
    <location>
        <begin position="386"/>
        <end position="409"/>
    </location>
</feature>
<dbReference type="InterPro" id="IPR020846">
    <property type="entry name" value="MFS_dom"/>
</dbReference>
<feature type="transmembrane region" description="Helical" evidence="6">
    <location>
        <begin position="327"/>
        <end position="345"/>
    </location>
</feature>
<keyword evidence="4 6" id="KW-1133">Transmembrane helix</keyword>
<feature type="transmembrane region" description="Helical" evidence="6">
    <location>
        <begin position="185"/>
        <end position="205"/>
    </location>
</feature>
<dbReference type="PIRSF" id="PIRSF002808">
    <property type="entry name" value="Hexose_phosphate_transp"/>
    <property type="match status" value="1"/>
</dbReference>
<dbReference type="InterPro" id="IPR036259">
    <property type="entry name" value="MFS_trans_sf"/>
</dbReference>
<comment type="subcellular location">
    <subcellularLocation>
        <location evidence="1">Cell membrane</location>
        <topology evidence="1">Multi-pass membrane protein</topology>
    </subcellularLocation>
</comment>
<reference evidence="9" key="1">
    <citation type="journal article" date="2016" name="Genome Announc.">
        <title>Draft Genome Sequences of Five Rapidly Growing Mycobacterium Species, M. thermoresistibile, M. fortuitum subsp. acetamidolyticum, M. canariasense, M. brisbanense, and M. novocastrense.</title>
        <authorList>
            <person name="Katahira K."/>
            <person name="Ogura Y."/>
            <person name="Gotoh Y."/>
            <person name="Hayashi T."/>
        </authorList>
    </citation>
    <scope>NUCLEOTIDE SEQUENCE [LARGE SCALE GENOMIC DNA]</scope>
    <source>
        <strain evidence="9">JCM15298</strain>
    </source>
</reference>
<sequence>MTTPATASHRHTGQTPRRTIAASLNRLRWMFVALLVLGGIVNYLDRSTLSVGNTTIAGDLGLSNTQMGLLLSAFSWPYAIANLPAGFLVDKFGPKKMYAAAAGAWSAVTMLTAVASSFGPLYAARVALGIAESPFFTSGLKVAERWYAKDERSIPLAVVNTGSQIANAIAPPLLTFLIIAFGWRGMFVVLGVTGVVVVALWWLAYRNPTPEEEASIKQNSVLSAAEQEATDAAGVTQESTMRTWAALLGKPNTWFMVIGAFGIFYTVWVYLTWLPGYLEKSRGFSLKEVGWVAALPYLCGIAGVLAGGFASRALVVRGLPVLRARKLPIVVGAVLAAAAVLPVAYVQSTVLSIVLLCVGYFFAQVPIGVIWTLASDIAPDHQVSSLGAIQNFGGFLGAACAPVVTGIILDRTGGNYHYVFVIGGVMLLVGAVSYGLFVRDRSRA</sequence>
<keyword evidence="3 6" id="KW-0812">Transmembrane</keyword>
<dbReference type="RefSeq" id="WP_062658207.1">
    <property type="nucleotide sequence ID" value="NZ_BCSY01000071.1"/>
</dbReference>
<dbReference type="PANTHER" id="PTHR11662">
    <property type="entry name" value="SOLUTE CARRIER FAMILY 17"/>
    <property type="match status" value="1"/>
</dbReference>
<gene>
    <name evidence="8" type="ORF">RMCC_4262</name>
</gene>
<dbReference type="OrthoDB" id="8596007at2"/>
<organism evidence="8 9">
    <name type="scientific">Mycolicibacterium canariasense</name>
    <name type="common">Mycobacterium canariasense</name>
    <dbReference type="NCBI Taxonomy" id="228230"/>
    <lineage>
        <taxon>Bacteria</taxon>
        <taxon>Bacillati</taxon>
        <taxon>Actinomycetota</taxon>
        <taxon>Actinomycetes</taxon>
        <taxon>Mycobacteriales</taxon>
        <taxon>Mycobacteriaceae</taxon>
        <taxon>Mycolicibacterium</taxon>
    </lineage>
</organism>
<feature type="transmembrane region" description="Helical" evidence="6">
    <location>
        <begin position="154"/>
        <end position="179"/>
    </location>
</feature>
<dbReference type="InterPro" id="IPR000849">
    <property type="entry name" value="Sugar_P_transporter"/>
</dbReference>
<dbReference type="Proteomes" id="UP000069443">
    <property type="component" value="Unassembled WGS sequence"/>
</dbReference>
<dbReference type="PANTHER" id="PTHR11662:SF399">
    <property type="entry name" value="FI19708P1-RELATED"/>
    <property type="match status" value="1"/>
</dbReference>
<dbReference type="Pfam" id="PF07690">
    <property type="entry name" value="MFS_1"/>
    <property type="match status" value="1"/>
</dbReference>
<feature type="transmembrane region" description="Helical" evidence="6">
    <location>
        <begin position="252"/>
        <end position="271"/>
    </location>
</feature>
<evidence type="ECO:0000256" key="3">
    <source>
        <dbReference type="ARBA" id="ARBA00022692"/>
    </source>
</evidence>
<feature type="transmembrane region" description="Helical" evidence="6">
    <location>
        <begin position="27"/>
        <end position="44"/>
    </location>
</feature>
<proteinExistence type="predicted"/>
<evidence type="ECO:0000256" key="4">
    <source>
        <dbReference type="ARBA" id="ARBA00022989"/>
    </source>
</evidence>
<evidence type="ECO:0000313" key="8">
    <source>
        <dbReference type="EMBL" id="GAS97296.1"/>
    </source>
</evidence>
<dbReference type="CDD" id="cd17319">
    <property type="entry name" value="MFS_ExuT_GudP_like"/>
    <property type="match status" value="1"/>
</dbReference>
<feature type="transmembrane region" description="Helical" evidence="6">
    <location>
        <begin position="64"/>
        <end position="85"/>
    </location>
</feature>
<dbReference type="PROSITE" id="PS50850">
    <property type="entry name" value="MFS"/>
    <property type="match status" value="1"/>
</dbReference>
<dbReference type="EMBL" id="BCSY01000071">
    <property type="protein sequence ID" value="GAS97296.1"/>
    <property type="molecule type" value="Genomic_DNA"/>
</dbReference>
<accession>A0A100WFG2</accession>
<keyword evidence="2" id="KW-1003">Cell membrane</keyword>
<feature type="domain" description="Major facilitator superfamily (MFS) profile" evidence="7">
    <location>
        <begin position="31"/>
        <end position="442"/>
    </location>
</feature>
<dbReference type="InterPro" id="IPR050382">
    <property type="entry name" value="MFS_Na/Anion_cotransporter"/>
</dbReference>
<protein>
    <submittedName>
        <fullName evidence="8">Permease of the major facilitator superfamily</fullName>
    </submittedName>
</protein>
<evidence type="ECO:0000259" key="7">
    <source>
        <dbReference type="PROSITE" id="PS50850"/>
    </source>
</evidence>
<evidence type="ECO:0000256" key="6">
    <source>
        <dbReference type="SAM" id="Phobius"/>
    </source>
</evidence>